<proteinExistence type="predicted"/>
<keyword evidence="4" id="KW-1185">Reference proteome</keyword>
<name>A0A562T4W3_CHIJA</name>
<evidence type="ECO:0000313" key="3">
    <source>
        <dbReference type="EMBL" id="TWI88284.1"/>
    </source>
</evidence>
<dbReference type="RefSeq" id="WP_145713388.1">
    <property type="nucleotide sequence ID" value="NZ_BAAAFY010000001.1"/>
</dbReference>
<dbReference type="Gene3D" id="2.120.10.10">
    <property type="match status" value="1"/>
</dbReference>
<protein>
    <submittedName>
        <fullName evidence="3">Alpha-L-rhamnosidase</fullName>
    </submittedName>
</protein>
<feature type="signal peptide" evidence="1">
    <location>
        <begin position="1"/>
        <end position="20"/>
    </location>
</feature>
<evidence type="ECO:0000259" key="2">
    <source>
        <dbReference type="Pfam" id="PF13088"/>
    </source>
</evidence>
<dbReference type="PANTHER" id="PTHR43752:SF2">
    <property type="entry name" value="BNR_ASP-BOX REPEAT FAMILY PROTEIN"/>
    <property type="match status" value="1"/>
</dbReference>
<reference evidence="3 4" key="1">
    <citation type="journal article" date="2013" name="Stand. Genomic Sci.">
        <title>Genomic Encyclopedia of Type Strains, Phase I: The one thousand microbial genomes (KMG-I) project.</title>
        <authorList>
            <person name="Kyrpides N.C."/>
            <person name="Woyke T."/>
            <person name="Eisen J.A."/>
            <person name="Garrity G."/>
            <person name="Lilburn T.G."/>
            <person name="Beck B.J."/>
            <person name="Whitman W.B."/>
            <person name="Hugenholtz P."/>
            <person name="Klenk H.P."/>
        </authorList>
    </citation>
    <scope>NUCLEOTIDE SEQUENCE [LARGE SCALE GENOMIC DNA]</scope>
    <source>
        <strain evidence="3 4">DSM 13484</strain>
    </source>
</reference>
<dbReference type="CDD" id="cd15482">
    <property type="entry name" value="Sialidase_non-viral"/>
    <property type="match status" value="1"/>
</dbReference>
<evidence type="ECO:0000313" key="4">
    <source>
        <dbReference type="Proteomes" id="UP000316778"/>
    </source>
</evidence>
<dbReference type="InterPro" id="IPR011040">
    <property type="entry name" value="Sialidase"/>
</dbReference>
<accession>A0A562T4W3</accession>
<dbReference type="InterPro" id="IPR036278">
    <property type="entry name" value="Sialidase_sf"/>
</dbReference>
<gene>
    <name evidence="3" type="ORF">LX66_2369</name>
</gene>
<dbReference type="Pfam" id="PF13088">
    <property type="entry name" value="BNR_2"/>
    <property type="match status" value="1"/>
</dbReference>
<evidence type="ECO:0000256" key="1">
    <source>
        <dbReference type="SAM" id="SignalP"/>
    </source>
</evidence>
<keyword evidence="1" id="KW-0732">Signal</keyword>
<dbReference type="EMBL" id="VLLG01000003">
    <property type="protein sequence ID" value="TWI88284.1"/>
    <property type="molecule type" value="Genomic_DNA"/>
</dbReference>
<dbReference type="PANTHER" id="PTHR43752">
    <property type="entry name" value="BNR/ASP-BOX REPEAT FAMILY PROTEIN"/>
    <property type="match status" value="1"/>
</dbReference>
<dbReference type="AlphaFoldDB" id="A0A562T4W3"/>
<dbReference type="SUPFAM" id="SSF50939">
    <property type="entry name" value="Sialidases"/>
    <property type="match status" value="1"/>
</dbReference>
<feature type="domain" description="Sialidase" evidence="2">
    <location>
        <begin position="59"/>
        <end position="334"/>
    </location>
</feature>
<dbReference type="OrthoDB" id="41724at2"/>
<organism evidence="3 4">
    <name type="scientific">Chitinophaga japonensis</name>
    <name type="common">Flexibacter japonensis</name>
    <dbReference type="NCBI Taxonomy" id="104662"/>
    <lineage>
        <taxon>Bacteria</taxon>
        <taxon>Pseudomonadati</taxon>
        <taxon>Bacteroidota</taxon>
        <taxon>Chitinophagia</taxon>
        <taxon>Chitinophagales</taxon>
        <taxon>Chitinophagaceae</taxon>
        <taxon>Chitinophaga</taxon>
    </lineage>
</organism>
<dbReference type="Proteomes" id="UP000316778">
    <property type="component" value="Unassembled WGS sequence"/>
</dbReference>
<feature type="chain" id="PRO_5022115659" evidence="1">
    <location>
        <begin position="21"/>
        <end position="365"/>
    </location>
</feature>
<comment type="caution">
    <text evidence="3">The sequence shown here is derived from an EMBL/GenBank/DDBJ whole genome shotgun (WGS) entry which is preliminary data.</text>
</comment>
<sequence>MNKRIVNTLLLVLIAFTGWSQTNGQHTWKKGIITDEFIYEQAPFPSCHAATIAETKDGLVAAWFGGTKERHPDVGIWVSRKGKRDSHWTAPVEVANGVQNDSLRYACWNPVLYRVPDGKLLLFYKVGPKVSAWKAFMITSADGGITWTAPKAMPEGFLGPVKNKPVLLDNGTLLCPSSTEGNGWKVHFEATKDAGQTWEKIGPINDGKTYNAIQPSILQYGNGRLQVLCRSRNRAILESWSADNGRTWSPLSPTRLPNNNSGTDAVTLPDGRQLLVYNHVLPPDGKVKGPRTPLNVSLSKDGKVWYASLVLEDSPISQYSYPSVICGSDGYVHIVYTWRRERIRYVKVDPKQLQLVEIKNGQWPE</sequence>